<evidence type="ECO:0000313" key="12">
    <source>
        <dbReference type="Proteomes" id="UP000317926"/>
    </source>
</evidence>
<dbReference type="GO" id="GO:0006780">
    <property type="term" value="P:uroporphyrinogen III biosynthetic process"/>
    <property type="evidence" value="ECO:0007669"/>
    <property type="project" value="UniProtKB-UniRule"/>
</dbReference>
<keyword evidence="5 9" id="KW-0627">Porphyrin biosynthesis</keyword>
<evidence type="ECO:0000256" key="4">
    <source>
        <dbReference type="ARBA" id="ARBA00023239"/>
    </source>
</evidence>
<sequence>MAVLVTRPDERGRQLVKMLSQSGVTALHLPLFTLEEGYELVNLPTRLNQLNAGDYVFLVSKSAVDFADKILKKTNNIWRKDLHFFTVGERTAQYFSCQSERNVRYPICSESSEGLLELPEMQFLQGKQILILRANSGRDFFRKQAELRGALVSYVECYRREPLLYDAEEKINICKRLGVNTIVATSLDIVQSLLTFVPENDQAWLKQCTLITVSQRIANFTKEAGWANVVISPKADNTSLLNTLLKTH</sequence>
<accession>A0A502JMK2</accession>
<dbReference type="GO" id="GO:0004852">
    <property type="term" value="F:uroporphyrinogen-III synthase activity"/>
    <property type="evidence" value="ECO:0007669"/>
    <property type="project" value="UniProtKB-UniRule"/>
</dbReference>
<proteinExistence type="inferred from homology"/>
<comment type="function">
    <text evidence="6 9">Catalyzes cyclization of the linear tetrapyrrole, hydroxymethylbilane, to the macrocyclic uroporphyrinogen III.</text>
</comment>
<evidence type="ECO:0000256" key="6">
    <source>
        <dbReference type="ARBA" id="ARBA00037589"/>
    </source>
</evidence>
<dbReference type="EMBL" id="SDPK01000028">
    <property type="protein sequence ID" value="TPG98582.1"/>
    <property type="molecule type" value="Genomic_DNA"/>
</dbReference>
<dbReference type="AlphaFoldDB" id="A0A502JMK2"/>
<dbReference type="InterPro" id="IPR039793">
    <property type="entry name" value="UROS/Hem4"/>
</dbReference>
<reference evidence="11 12" key="1">
    <citation type="submission" date="2019-01" db="EMBL/GenBank/DDBJ databases">
        <title>Comparative genomic analysis identifies haemin-independent Haemophilus haemolyticus: a formal re-classification of Haemophilus intermedius.</title>
        <authorList>
            <person name="Harris T.M."/>
            <person name="Price E.P."/>
            <person name="Sarovich D.S."/>
            <person name="Norskov-Lauritsen N."/>
            <person name="Beissbarth J."/>
            <person name="Chang A.B."/>
            <person name="Smith-Vaughan H.C."/>
        </authorList>
    </citation>
    <scope>NUCLEOTIDE SEQUENCE [LARGE SCALE GENOMIC DNA]</scope>
    <source>
        <strain evidence="11 12">PN24</strain>
    </source>
</reference>
<protein>
    <recommendedName>
        <fullName evidence="7 9">Uroporphyrinogen-III synthase</fullName>
        <ecNumber evidence="3 9">4.2.1.75</ecNumber>
    </recommendedName>
</protein>
<feature type="domain" description="Tetrapyrrole biosynthesis uroporphyrinogen III synthase" evidence="10">
    <location>
        <begin position="14"/>
        <end position="241"/>
    </location>
</feature>
<dbReference type="InterPro" id="IPR036108">
    <property type="entry name" value="4pyrrol_syn_uPrphyn_synt_sf"/>
</dbReference>
<evidence type="ECO:0000256" key="8">
    <source>
        <dbReference type="ARBA" id="ARBA00048617"/>
    </source>
</evidence>
<evidence type="ECO:0000313" key="11">
    <source>
        <dbReference type="EMBL" id="TPG98582.1"/>
    </source>
</evidence>
<evidence type="ECO:0000256" key="3">
    <source>
        <dbReference type="ARBA" id="ARBA00013109"/>
    </source>
</evidence>
<dbReference type="RefSeq" id="WP_140519966.1">
    <property type="nucleotide sequence ID" value="NZ_JACBKC010000028.1"/>
</dbReference>
<evidence type="ECO:0000256" key="1">
    <source>
        <dbReference type="ARBA" id="ARBA00004772"/>
    </source>
</evidence>
<dbReference type="CDD" id="cd06578">
    <property type="entry name" value="HemD"/>
    <property type="match status" value="1"/>
</dbReference>
<dbReference type="SUPFAM" id="SSF69618">
    <property type="entry name" value="HemD-like"/>
    <property type="match status" value="1"/>
</dbReference>
<dbReference type="InterPro" id="IPR003754">
    <property type="entry name" value="4pyrrol_synth_uPrphyn_synth"/>
</dbReference>
<evidence type="ECO:0000256" key="9">
    <source>
        <dbReference type="RuleBase" id="RU366031"/>
    </source>
</evidence>
<evidence type="ECO:0000259" key="10">
    <source>
        <dbReference type="Pfam" id="PF02602"/>
    </source>
</evidence>
<dbReference type="PANTHER" id="PTHR38042:SF1">
    <property type="entry name" value="UROPORPHYRINOGEN-III SYNTHASE, CHLOROPLASTIC"/>
    <property type="match status" value="1"/>
</dbReference>
<evidence type="ECO:0000256" key="7">
    <source>
        <dbReference type="ARBA" id="ARBA00040167"/>
    </source>
</evidence>
<evidence type="ECO:0000256" key="5">
    <source>
        <dbReference type="ARBA" id="ARBA00023244"/>
    </source>
</evidence>
<evidence type="ECO:0000256" key="2">
    <source>
        <dbReference type="ARBA" id="ARBA00008133"/>
    </source>
</evidence>
<dbReference type="Gene3D" id="3.40.50.10090">
    <property type="match status" value="2"/>
</dbReference>
<dbReference type="PANTHER" id="PTHR38042">
    <property type="entry name" value="UROPORPHYRINOGEN-III SYNTHASE, CHLOROPLASTIC"/>
    <property type="match status" value="1"/>
</dbReference>
<name>A0A502JMK2_HAEHA</name>
<dbReference type="EC" id="4.2.1.75" evidence="3 9"/>
<dbReference type="Pfam" id="PF02602">
    <property type="entry name" value="HEM4"/>
    <property type="match status" value="1"/>
</dbReference>
<comment type="similarity">
    <text evidence="2 9">Belongs to the uroporphyrinogen-III synthase family.</text>
</comment>
<dbReference type="GO" id="GO:0006782">
    <property type="term" value="P:protoporphyrinogen IX biosynthetic process"/>
    <property type="evidence" value="ECO:0007669"/>
    <property type="project" value="UniProtKB-UniRule"/>
</dbReference>
<dbReference type="UniPathway" id="UPA00251">
    <property type="reaction ID" value="UER00320"/>
</dbReference>
<keyword evidence="4 9" id="KW-0456">Lyase</keyword>
<comment type="catalytic activity">
    <reaction evidence="8 9">
        <text>hydroxymethylbilane = uroporphyrinogen III + H2O</text>
        <dbReference type="Rhea" id="RHEA:18965"/>
        <dbReference type="ChEBI" id="CHEBI:15377"/>
        <dbReference type="ChEBI" id="CHEBI:57308"/>
        <dbReference type="ChEBI" id="CHEBI:57845"/>
        <dbReference type="EC" id="4.2.1.75"/>
    </reaction>
</comment>
<dbReference type="Proteomes" id="UP000317926">
    <property type="component" value="Unassembled WGS sequence"/>
</dbReference>
<organism evidence="11 12">
    <name type="scientific">Haemophilus haemolyticus</name>
    <dbReference type="NCBI Taxonomy" id="726"/>
    <lineage>
        <taxon>Bacteria</taxon>
        <taxon>Pseudomonadati</taxon>
        <taxon>Pseudomonadota</taxon>
        <taxon>Gammaproteobacteria</taxon>
        <taxon>Pasteurellales</taxon>
        <taxon>Pasteurellaceae</taxon>
        <taxon>Haemophilus</taxon>
    </lineage>
</organism>
<comment type="caution">
    <text evidence="11">The sequence shown here is derived from an EMBL/GenBank/DDBJ whole genome shotgun (WGS) entry which is preliminary data.</text>
</comment>
<gene>
    <name evidence="11" type="ORF">EUX55_06275</name>
</gene>
<comment type="pathway">
    <text evidence="1 9">Porphyrin-containing compound metabolism; protoporphyrin-IX biosynthesis; coproporphyrinogen-III from 5-aminolevulinate: step 3/4.</text>
</comment>